<evidence type="ECO:0000313" key="2">
    <source>
        <dbReference type="Proteomes" id="UP001234297"/>
    </source>
</evidence>
<protein>
    <submittedName>
        <fullName evidence="1">Uncharacterized protein</fullName>
    </submittedName>
</protein>
<proteinExistence type="predicted"/>
<name>A0ACC2L2A4_PERAE</name>
<sequence>MVMGRQPLTPSTIAVGYTGPAPAAYKFAKGWQEQADLARACLHKAAKCNKKGQTVRGETCSSRYEGPFRVLKRVGKVAYKLELPPKLKVHPIFHVSTLKPFHEDQEDPALGNSTRASVGVKTSYDKEVESILADQVVRQKNYRPRHEYLVHWKGLPESKRSWEPTKALWQFQDKIDRFHDTGAMGTSRD</sequence>
<dbReference type="EMBL" id="CM056814">
    <property type="protein sequence ID" value="KAJ8627133.1"/>
    <property type="molecule type" value="Genomic_DNA"/>
</dbReference>
<keyword evidence="2" id="KW-1185">Reference proteome</keyword>
<accession>A0ACC2L2A4</accession>
<comment type="caution">
    <text evidence="1">The sequence shown here is derived from an EMBL/GenBank/DDBJ whole genome shotgun (WGS) entry which is preliminary data.</text>
</comment>
<gene>
    <name evidence="1" type="ORF">MRB53_020440</name>
</gene>
<dbReference type="Proteomes" id="UP001234297">
    <property type="component" value="Chromosome 6"/>
</dbReference>
<organism evidence="1 2">
    <name type="scientific">Persea americana</name>
    <name type="common">Avocado</name>
    <dbReference type="NCBI Taxonomy" id="3435"/>
    <lineage>
        <taxon>Eukaryota</taxon>
        <taxon>Viridiplantae</taxon>
        <taxon>Streptophyta</taxon>
        <taxon>Embryophyta</taxon>
        <taxon>Tracheophyta</taxon>
        <taxon>Spermatophyta</taxon>
        <taxon>Magnoliopsida</taxon>
        <taxon>Magnoliidae</taxon>
        <taxon>Laurales</taxon>
        <taxon>Lauraceae</taxon>
        <taxon>Persea</taxon>
    </lineage>
</organism>
<evidence type="ECO:0000313" key="1">
    <source>
        <dbReference type="EMBL" id="KAJ8627133.1"/>
    </source>
</evidence>
<reference evidence="1 2" key="1">
    <citation type="journal article" date="2022" name="Hortic Res">
        <title>A haplotype resolved chromosomal level avocado genome allows analysis of novel avocado genes.</title>
        <authorList>
            <person name="Nath O."/>
            <person name="Fletcher S.J."/>
            <person name="Hayward A."/>
            <person name="Shaw L.M."/>
            <person name="Masouleh A.K."/>
            <person name="Furtado A."/>
            <person name="Henry R.J."/>
            <person name="Mitter N."/>
        </authorList>
    </citation>
    <scope>NUCLEOTIDE SEQUENCE [LARGE SCALE GENOMIC DNA]</scope>
    <source>
        <strain evidence="2">cv. Hass</strain>
    </source>
</reference>